<sequence length="226" mass="22110">MQFSSALVAAAALAVANAVSFTNTVFNDVTAGQPFTFTWKDNQGPVTIRLKNGPSTDLKDVSVITSAQTGGSYVWNVPATLAQDTYAFDIVDSTGVPNYSSQFELIGGAAPSPSASVSSAVSSVSASVSSVLSSVSASVTSAASSVISSISSNTTTTATSSSPTSAGNATVTSGRPSSTLASSASRTASGSAASGTTTAAPSSGASDIASPLALVFLTVAALISLN</sequence>
<dbReference type="PANTHER" id="PTHR40633">
    <property type="entry name" value="MATRIX PROTEIN, PUTATIVE (AFU_ORTHOLOGUE AFUA_8G05410)-RELATED"/>
    <property type="match status" value="1"/>
</dbReference>
<evidence type="ECO:0000313" key="6">
    <source>
        <dbReference type="Proteomes" id="UP000701801"/>
    </source>
</evidence>
<reference evidence="5" key="1">
    <citation type="submission" date="2021-07" db="EMBL/GenBank/DDBJ databases">
        <authorList>
            <person name="Durling M."/>
        </authorList>
    </citation>
    <scope>NUCLEOTIDE SEQUENCE</scope>
</reference>
<organism evidence="5 6">
    <name type="scientific">Hymenoscyphus albidus</name>
    <dbReference type="NCBI Taxonomy" id="595503"/>
    <lineage>
        <taxon>Eukaryota</taxon>
        <taxon>Fungi</taxon>
        <taxon>Dikarya</taxon>
        <taxon>Ascomycota</taxon>
        <taxon>Pezizomycotina</taxon>
        <taxon>Leotiomycetes</taxon>
        <taxon>Helotiales</taxon>
        <taxon>Helotiaceae</taxon>
        <taxon>Hymenoscyphus</taxon>
    </lineage>
</organism>
<dbReference type="InterPro" id="IPR052982">
    <property type="entry name" value="SRP1/TIP1-like"/>
</dbReference>
<proteinExistence type="predicted"/>
<evidence type="ECO:0000313" key="5">
    <source>
        <dbReference type="EMBL" id="CAG8976386.1"/>
    </source>
</evidence>
<name>A0A9N9LRU8_9HELO</name>
<evidence type="ECO:0000259" key="4">
    <source>
        <dbReference type="Pfam" id="PF10342"/>
    </source>
</evidence>
<accession>A0A9N9LRU8</accession>
<gene>
    <name evidence="5" type="ORF">HYALB_00006159</name>
</gene>
<feature type="domain" description="Yeast cell wall synthesis Kre9/Knh1-like N-terminal" evidence="4">
    <location>
        <begin position="28"/>
        <end position="105"/>
    </location>
</feature>
<dbReference type="EMBL" id="CAJVRM010000173">
    <property type="protein sequence ID" value="CAG8976386.1"/>
    <property type="molecule type" value="Genomic_DNA"/>
</dbReference>
<feature type="region of interest" description="Disordered" evidence="2">
    <location>
        <begin position="153"/>
        <end position="205"/>
    </location>
</feature>
<keyword evidence="6" id="KW-1185">Reference proteome</keyword>
<evidence type="ECO:0000256" key="3">
    <source>
        <dbReference type="SAM" id="SignalP"/>
    </source>
</evidence>
<evidence type="ECO:0000256" key="1">
    <source>
        <dbReference type="ARBA" id="ARBA00022729"/>
    </source>
</evidence>
<dbReference type="OrthoDB" id="5589325at2759"/>
<protein>
    <recommendedName>
        <fullName evidence="4">Yeast cell wall synthesis Kre9/Knh1-like N-terminal domain-containing protein</fullName>
    </recommendedName>
</protein>
<dbReference type="InterPro" id="IPR018466">
    <property type="entry name" value="Kre9/Knh1-like_N"/>
</dbReference>
<dbReference type="PANTHER" id="PTHR40633:SF1">
    <property type="entry name" value="GPI ANCHORED SERINE-THREONINE RICH PROTEIN (AFU_ORTHOLOGUE AFUA_1G03630)"/>
    <property type="match status" value="1"/>
</dbReference>
<dbReference type="Pfam" id="PF10342">
    <property type="entry name" value="Kre9_KNH"/>
    <property type="match status" value="1"/>
</dbReference>
<evidence type="ECO:0000256" key="2">
    <source>
        <dbReference type="SAM" id="MobiDB-lite"/>
    </source>
</evidence>
<dbReference type="Proteomes" id="UP000701801">
    <property type="component" value="Unassembled WGS sequence"/>
</dbReference>
<feature type="chain" id="PRO_5040509294" description="Yeast cell wall synthesis Kre9/Knh1-like N-terminal domain-containing protein" evidence="3">
    <location>
        <begin position="19"/>
        <end position="226"/>
    </location>
</feature>
<keyword evidence="1 3" id="KW-0732">Signal</keyword>
<feature type="signal peptide" evidence="3">
    <location>
        <begin position="1"/>
        <end position="18"/>
    </location>
</feature>
<comment type="caution">
    <text evidence="5">The sequence shown here is derived from an EMBL/GenBank/DDBJ whole genome shotgun (WGS) entry which is preliminary data.</text>
</comment>
<dbReference type="AlphaFoldDB" id="A0A9N9LRU8"/>